<sequence>MGPVANVHADTLLIVGDSLSAAHGIEREAGWVALLRERVGDAHEVVNASISGDTTSGGAARLPDLLERHSPDIVLLELGGNDGLRGLSPQQMKLNLRTMIEKSQAADARVLLLGIEIPPNYGAAYTDAFRGVFRQLSEEYAVPLVPFILDGVALQDDMMQEDGIHPNAAAQPTILDNVWEKLGPMLSRDTDRNE</sequence>
<dbReference type="EC" id="3.1.1.2" evidence="2"/>
<dbReference type="RefSeq" id="WP_011507913.1">
    <property type="nucleotide sequence ID" value="NC_007963.1"/>
</dbReference>
<gene>
    <name evidence="2" type="ordered locus">Csal_2620</name>
</gene>
<dbReference type="Gene3D" id="3.40.50.1110">
    <property type="entry name" value="SGNH hydrolase"/>
    <property type="match status" value="1"/>
</dbReference>
<protein>
    <submittedName>
        <fullName evidence="2">Arylesterase</fullName>
        <ecNumber evidence="2">3.1.1.2</ecNumber>
    </submittedName>
</protein>
<dbReference type="PANTHER" id="PTHR30383:SF24">
    <property type="entry name" value="THIOESTERASE 1_PROTEASE 1_LYSOPHOSPHOLIPASE L1"/>
    <property type="match status" value="1"/>
</dbReference>
<organism evidence="2 3">
    <name type="scientific">Chromohalobacter israelensis (strain ATCC BAA-138 / DSM 3043 / CIP 106854 / NCIMB 13768 / 1H11)</name>
    <name type="common">Chromohalobacter salexigens</name>
    <dbReference type="NCBI Taxonomy" id="290398"/>
    <lineage>
        <taxon>Bacteria</taxon>
        <taxon>Pseudomonadati</taxon>
        <taxon>Pseudomonadota</taxon>
        <taxon>Gammaproteobacteria</taxon>
        <taxon>Oceanospirillales</taxon>
        <taxon>Halomonadaceae</taxon>
        <taxon>Chromohalobacter</taxon>
    </lineage>
</organism>
<evidence type="ECO:0000313" key="3">
    <source>
        <dbReference type="Proteomes" id="UP000000239"/>
    </source>
</evidence>
<dbReference type="HOGENOM" id="CLU_051180_3_0_6"/>
<proteinExistence type="predicted"/>
<dbReference type="PANTHER" id="PTHR30383">
    <property type="entry name" value="THIOESTERASE 1/PROTEASE 1/LYSOPHOSPHOLIPASE L1"/>
    <property type="match status" value="1"/>
</dbReference>
<dbReference type="GO" id="GO:0004064">
    <property type="term" value="F:arylesterase activity"/>
    <property type="evidence" value="ECO:0007669"/>
    <property type="project" value="UniProtKB-EC"/>
</dbReference>
<dbReference type="SUPFAM" id="SSF52266">
    <property type="entry name" value="SGNH hydrolase"/>
    <property type="match status" value="1"/>
</dbReference>
<dbReference type="KEGG" id="csa:Csal_2620"/>
<dbReference type="GeneID" id="95335319"/>
<dbReference type="AlphaFoldDB" id="Q1QU91"/>
<name>Q1QU91_CHRI1</name>
<dbReference type="InterPro" id="IPR036514">
    <property type="entry name" value="SGNH_hydro_sf"/>
</dbReference>
<evidence type="ECO:0000313" key="2">
    <source>
        <dbReference type="EMBL" id="ABE59967.1"/>
    </source>
</evidence>
<dbReference type="InterPro" id="IPR051532">
    <property type="entry name" value="Ester_Hydrolysis_Enzymes"/>
</dbReference>
<dbReference type="GO" id="GO:0004622">
    <property type="term" value="F:phosphatidylcholine lysophospholipase activity"/>
    <property type="evidence" value="ECO:0007669"/>
    <property type="project" value="TreeGrafter"/>
</dbReference>
<evidence type="ECO:0000259" key="1">
    <source>
        <dbReference type="Pfam" id="PF13472"/>
    </source>
</evidence>
<dbReference type="Proteomes" id="UP000000239">
    <property type="component" value="Chromosome"/>
</dbReference>
<reference evidence="2 3" key="1">
    <citation type="journal article" date="2011" name="Stand. Genomic Sci.">
        <title>Complete genome sequence of the halophilic and highly halotolerant Chromohalobacter salexigens type strain (1H11(T)).</title>
        <authorList>
            <person name="Copeland A."/>
            <person name="O'Connor K."/>
            <person name="Lucas S."/>
            <person name="Lapidus A."/>
            <person name="Berry K.W."/>
            <person name="Detter J.C."/>
            <person name="Del Rio T.G."/>
            <person name="Hammon N."/>
            <person name="Dalin E."/>
            <person name="Tice H."/>
            <person name="Pitluck S."/>
            <person name="Bruce D."/>
            <person name="Goodwin L."/>
            <person name="Han C."/>
            <person name="Tapia R."/>
            <person name="Saunders E."/>
            <person name="Schmutz J."/>
            <person name="Brettin T."/>
            <person name="Larimer F."/>
            <person name="Land M."/>
            <person name="Hauser L."/>
            <person name="Vargas C."/>
            <person name="Nieto J.J."/>
            <person name="Kyrpides N.C."/>
            <person name="Ivanova N."/>
            <person name="Goker M."/>
            <person name="Klenk H.P."/>
            <person name="Csonka L.N."/>
            <person name="Woyke T."/>
        </authorList>
    </citation>
    <scope>NUCLEOTIDE SEQUENCE [LARGE SCALE GENOMIC DNA]</scope>
    <source>
        <strain evidence="3">ATCC BAA-138 / DSM 3043 / CIP 106854 / NCIMB 13768 / 1H11</strain>
    </source>
</reference>
<feature type="domain" description="SGNH hydrolase-type esterase" evidence="1">
    <location>
        <begin position="15"/>
        <end position="170"/>
    </location>
</feature>
<dbReference type="CDD" id="cd01822">
    <property type="entry name" value="Lysophospholipase_L1_like"/>
    <property type="match status" value="1"/>
</dbReference>
<keyword evidence="3" id="KW-1185">Reference proteome</keyword>
<dbReference type="InterPro" id="IPR013830">
    <property type="entry name" value="SGNH_hydro"/>
</dbReference>
<dbReference type="Pfam" id="PF13472">
    <property type="entry name" value="Lipase_GDSL_2"/>
    <property type="match status" value="1"/>
</dbReference>
<accession>Q1QU91</accession>
<dbReference type="EMBL" id="CP000285">
    <property type="protein sequence ID" value="ABE59967.1"/>
    <property type="molecule type" value="Genomic_DNA"/>
</dbReference>
<dbReference type="STRING" id="290398.Csal_2620"/>
<dbReference type="eggNOG" id="COG2755">
    <property type="taxonomic scope" value="Bacteria"/>
</dbReference>
<keyword evidence="2" id="KW-0378">Hydrolase</keyword>